<dbReference type="Pfam" id="PF01368">
    <property type="entry name" value="DHH"/>
    <property type="match status" value="1"/>
</dbReference>
<dbReference type="Pfam" id="PF02272">
    <property type="entry name" value="DHHA1"/>
    <property type="match status" value="1"/>
</dbReference>
<dbReference type="InterPro" id="IPR038763">
    <property type="entry name" value="DHH_sf"/>
</dbReference>
<reference evidence="3 4" key="1">
    <citation type="journal article" date="2015" name="Nature">
        <title>rRNA introns, odd ribosomes, and small enigmatic genomes across a large radiation of phyla.</title>
        <authorList>
            <person name="Brown C.T."/>
            <person name="Hug L.A."/>
            <person name="Thomas B.C."/>
            <person name="Sharon I."/>
            <person name="Castelle C.J."/>
            <person name="Singh A."/>
            <person name="Wilkins M.J."/>
            <person name="Williams K.H."/>
            <person name="Banfield J.F."/>
        </authorList>
    </citation>
    <scope>NUCLEOTIDE SEQUENCE [LARGE SCALE GENOMIC DNA]</scope>
</reference>
<evidence type="ECO:0000313" key="3">
    <source>
        <dbReference type="EMBL" id="KKU10849.1"/>
    </source>
</evidence>
<accession>A0A0G1MRM3</accession>
<dbReference type="Gene3D" id="3.90.1640.10">
    <property type="entry name" value="inorganic pyrophosphatase (n-terminal core)"/>
    <property type="match status" value="1"/>
</dbReference>
<gene>
    <name evidence="3" type="ORF">UX13_C0002G0004</name>
</gene>
<comment type="caution">
    <text evidence="3">The sequence shown here is derived from an EMBL/GenBank/DDBJ whole genome shotgun (WGS) entry which is preliminary data.</text>
</comment>
<evidence type="ECO:0000313" key="4">
    <source>
        <dbReference type="Proteomes" id="UP000034329"/>
    </source>
</evidence>
<dbReference type="GO" id="GO:0016787">
    <property type="term" value="F:hydrolase activity"/>
    <property type="evidence" value="ECO:0007669"/>
    <property type="project" value="UniProtKB-KW"/>
</dbReference>
<dbReference type="InterPro" id="IPR051319">
    <property type="entry name" value="Oligoribo/pAp-PDE_c-di-AMP_PDE"/>
</dbReference>
<evidence type="ECO:0000259" key="2">
    <source>
        <dbReference type="Pfam" id="PF02272"/>
    </source>
</evidence>
<name>A0A0G1MRM3_9BACT</name>
<keyword evidence="3" id="KW-0378">Hydrolase</keyword>
<dbReference type="InterPro" id="IPR003156">
    <property type="entry name" value="DHHA1_dom"/>
</dbReference>
<evidence type="ECO:0000259" key="1">
    <source>
        <dbReference type="Pfam" id="PF01368"/>
    </source>
</evidence>
<dbReference type="AlphaFoldDB" id="A0A0G1MRM3"/>
<dbReference type="EMBL" id="LCLA01000002">
    <property type="protein sequence ID" value="KKU10849.1"/>
    <property type="molecule type" value="Genomic_DNA"/>
</dbReference>
<protein>
    <submittedName>
        <fullName evidence="3">Putative hydrolase</fullName>
    </submittedName>
</protein>
<proteinExistence type="predicted"/>
<sequence length="329" mass="36386">MNYKESAKILKEIKKAKKILVNCHRGPDSDSVGSAVALSEVLENMGKEVLIVCPGEIPEDLRFLSGSEKVKRIDFAGFSFSDHDLFLVIDSSTYGMVTGSRDLPQPEIPIIVMDHHFSNKGFGFINLVDSNITSTGELLFRVFEDWGVELNKNIAEGLLTGIIGDTGSFQYQNVGDATLEAAAKLIRLGADKDKIIYNIYRNISFSEVKIWGKIIENMQIDRENRFVWSTISVLEYKDFVGESVKEDAANLFFPIVKDTDFGMIMEERDDGVLSVSFRSRSGFDVSQIAREIGGGGHKAAAGARVEGVSFDEAVEKVLTAARKYAKKTS</sequence>
<dbReference type="InterPro" id="IPR001667">
    <property type="entry name" value="DDH_dom"/>
</dbReference>
<organism evidence="3 4">
    <name type="scientific">Candidatus Woesebacteria bacterium GW2011_GWB1_45_5</name>
    <dbReference type="NCBI Taxonomy" id="1618581"/>
    <lineage>
        <taxon>Bacteria</taxon>
        <taxon>Candidatus Woeseibacteriota</taxon>
    </lineage>
</organism>
<dbReference type="Gene3D" id="3.10.310.30">
    <property type="match status" value="1"/>
</dbReference>
<dbReference type="Proteomes" id="UP000034329">
    <property type="component" value="Unassembled WGS sequence"/>
</dbReference>
<dbReference type="GO" id="GO:0003676">
    <property type="term" value="F:nucleic acid binding"/>
    <property type="evidence" value="ECO:0007669"/>
    <property type="project" value="InterPro"/>
</dbReference>
<dbReference type="PANTHER" id="PTHR47618:SF1">
    <property type="entry name" value="BIFUNCTIONAL OLIGORIBONUCLEASE AND PAP PHOSPHATASE NRNA"/>
    <property type="match status" value="1"/>
</dbReference>
<dbReference type="SUPFAM" id="SSF64182">
    <property type="entry name" value="DHH phosphoesterases"/>
    <property type="match status" value="1"/>
</dbReference>
<dbReference type="PANTHER" id="PTHR47618">
    <property type="entry name" value="BIFUNCTIONAL OLIGORIBONUCLEASE AND PAP PHOSPHATASE NRNA"/>
    <property type="match status" value="1"/>
</dbReference>
<feature type="domain" description="DDH" evidence="1">
    <location>
        <begin position="18"/>
        <end position="162"/>
    </location>
</feature>
<feature type="domain" description="DHHA1" evidence="2">
    <location>
        <begin position="263"/>
        <end position="326"/>
    </location>
</feature>